<dbReference type="Gene3D" id="3.30.70.270">
    <property type="match status" value="1"/>
</dbReference>
<dbReference type="Pfam" id="PF00078">
    <property type="entry name" value="RVT_1"/>
    <property type="match status" value="1"/>
</dbReference>
<feature type="region of interest" description="Disordered" evidence="2">
    <location>
        <begin position="415"/>
        <end position="438"/>
    </location>
</feature>
<feature type="compositionally biased region" description="Pro residues" evidence="2">
    <location>
        <begin position="419"/>
        <end position="429"/>
    </location>
</feature>
<evidence type="ECO:0000259" key="3">
    <source>
        <dbReference type="PROSITE" id="PS50878"/>
    </source>
</evidence>
<gene>
    <name evidence="4" type="primary">ltrA</name>
    <name evidence="4" type="ORF">SPMU_18710</name>
</gene>
<comment type="similarity">
    <text evidence="1">Belongs to the bacterial reverse transcriptase family.</text>
</comment>
<dbReference type="Proteomes" id="UP000197783">
    <property type="component" value="Unassembled WGS sequence"/>
</dbReference>
<dbReference type="InterPro" id="IPR051083">
    <property type="entry name" value="GrpII_Intron_Splice-Mob/Def"/>
</dbReference>
<dbReference type="OrthoDB" id="9793236at2"/>
<keyword evidence="5" id="KW-1185">Reference proteome</keyword>
<dbReference type="CDD" id="cd01651">
    <property type="entry name" value="RT_G2_intron"/>
    <property type="match status" value="1"/>
</dbReference>
<evidence type="ECO:0000256" key="2">
    <source>
        <dbReference type="SAM" id="MobiDB-lite"/>
    </source>
</evidence>
<dbReference type="PROSITE" id="PS50878">
    <property type="entry name" value="RT_POL"/>
    <property type="match status" value="1"/>
</dbReference>
<dbReference type="SUPFAM" id="SSF56672">
    <property type="entry name" value="DNA/RNA polymerases"/>
    <property type="match status" value="1"/>
</dbReference>
<dbReference type="EMBL" id="NBBJ01000002">
    <property type="protein sequence ID" value="OWK30881.1"/>
    <property type="molecule type" value="Genomic_DNA"/>
</dbReference>
<feature type="domain" description="Reverse transcriptase" evidence="3">
    <location>
        <begin position="52"/>
        <end position="298"/>
    </location>
</feature>
<protein>
    <submittedName>
        <fullName evidence="4">Group II intron-encoded protein LtrA</fullName>
    </submittedName>
</protein>
<dbReference type="InterPro" id="IPR000477">
    <property type="entry name" value="RT_dom"/>
</dbReference>
<dbReference type="PANTHER" id="PTHR34047">
    <property type="entry name" value="NUCLEAR INTRON MATURASE 1, MITOCHONDRIAL-RELATED"/>
    <property type="match status" value="1"/>
</dbReference>
<dbReference type="InterPro" id="IPR043502">
    <property type="entry name" value="DNA/RNA_pol_sf"/>
</dbReference>
<accession>A0A245ZMC4</accession>
<evidence type="ECO:0000256" key="1">
    <source>
        <dbReference type="ARBA" id="ARBA00034120"/>
    </source>
</evidence>
<sequence length="438" mass="48552">MDNQLSLFVRKHKNLTKAWQAVSANSRYSSSPYIKDEAKGFAGDEQRRIASIAARVNHGTFQFSPARGVAITKAGKPGKIRPIVISRVEDRIVQRCILDALTSDPRISEHAFQPFSFGGIRKRVGDELAGVPAAISQLIQFVSAGASHVMIADIEGFFTRISKSASVSLIRKFSDDGPFLDLMERAISVDLENARALWQHKEEFPYGDIGVAQGNCLSPFLGNLILSEFDRRMNDADCRCIRYIDDIIIVAPSGRAASSRFRLASRLLSELGMNFAADKSSKLPLPVSQSFEYLGIEFSAEGIRPSRKSRRSIVKRTEEAAAESLKIMRKATQPDEFDSRFSIPKTLNRISGMSKGWAHHYSFCNDYRTIQSVDELINAVYMSYIDRAQQIAASKKPRLAASILGYRGVEDVKFKPFSWPTPPPQPPASPATAPDTSP</sequence>
<proteinExistence type="inferred from homology"/>
<evidence type="ECO:0000313" key="4">
    <source>
        <dbReference type="EMBL" id="OWK30881.1"/>
    </source>
</evidence>
<dbReference type="RefSeq" id="WP_088333557.1">
    <property type="nucleotide sequence ID" value="NZ_NBBJ01000002.1"/>
</dbReference>
<dbReference type="InterPro" id="IPR043128">
    <property type="entry name" value="Rev_trsase/Diguanyl_cyclase"/>
</dbReference>
<organism evidence="4 5">
    <name type="scientific">Sphingomonas mucosissima</name>
    <dbReference type="NCBI Taxonomy" id="370959"/>
    <lineage>
        <taxon>Bacteria</taxon>
        <taxon>Pseudomonadati</taxon>
        <taxon>Pseudomonadota</taxon>
        <taxon>Alphaproteobacteria</taxon>
        <taxon>Sphingomonadales</taxon>
        <taxon>Sphingomonadaceae</taxon>
        <taxon>Sphingomonas</taxon>
    </lineage>
</organism>
<dbReference type="AlphaFoldDB" id="A0A245ZMC4"/>
<evidence type="ECO:0000313" key="5">
    <source>
        <dbReference type="Proteomes" id="UP000197783"/>
    </source>
</evidence>
<comment type="caution">
    <text evidence="4">The sequence shown here is derived from an EMBL/GenBank/DDBJ whole genome shotgun (WGS) entry which is preliminary data.</text>
</comment>
<dbReference type="PANTHER" id="PTHR34047:SF8">
    <property type="entry name" value="PROTEIN YKFC"/>
    <property type="match status" value="1"/>
</dbReference>
<name>A0A245ZMC4_9SPHN</name>
<reference evidence="4 5" key="1">
    <citation type="submission" date="2017-03" db="EMBL/GenBank/DDBJ databases">
        <title>Genome sequence of Sphingomonas mucosissima DSM 17494.</title>
        <authorList>
            <person name="Poehlein A."/>
            <person name="Wuebbeler J.H."/>
            <person name="Steinbuechel A."/>
            <person name="Daniel R."/>
        </authorList>
    </citation>
    <scope>NUCLEOTIDE SEQUENCE [LARGE SCALE GENOMIC DNA]</scope>
    <source>
        <strain evidence="4 5">DSM 17494</strain>
    </source>
</reference>